<evidence type="ECO:0000313" key="2">
    <source>
        <dbReference type="Proteomes" id="UP001056120"/>
    </source>
</evidence>
<dbReference type="EMBL" id="CM042028">
    <property type="protein sequence ID" value="KAI3797566.1"/>
    <property type="molecule type" value="Genomic_DNA"/>
</dbReference>
<accession>A0ACB9HQJ9</accession>
<protein>
    <submittedName>
        <fullName evidence="1">Uncharacterized protein</fullName>
    </submittedName>
</protein>
<name>A0ACB9HQJ9_9ASTR</name>
<gene>
    <name evidence="1" type="ORF">L1987_32824</name>
</gene>
<dbReference type="Proteomes" id="UP001056120">
    <property type="component" value="Linkage Group LG11"/>
</dbReference>
<reference evidence="1 2" key="2">
    <citation type="journal article" date="2022" name="Mol. Ecol. Resour.">
        <title>The genomes of chicory, endive, great burdock and yacon provide insights into Asteraceae paleo-polyploidization history and plant inulin production.</title>
        <authorList>
            <person name="Fan W."/>
            <person name="Wang S."/>
            <person name="Wang H."/>
            <person name="Wang A."/>
            <person name="Jiang F."/>
            <person name="Liu H."/>
            <person name="Zhao H."/>
            <person name="Xu D."/>
            <person name="Zhang Y."/>
        </authorList>
    </citation>
    <scope>NUCLEOTIDE SEQUENCE [LARGE SCALE GENOMIC DNA]</scope>
    <source>
        <strain evidence="2">cv. Yunnan</strain>
        <tissue evidence="1">Leaves</tissue>
    </source>
</reference>
<sequence length="87" mass="10015">MTWKESTRIDYYEKELGIVVERSQQDSLGTKIHCFSPLAIDILDYHRPPLLLELSSQLVTHARCPAGKDLYTNMLKRKYCTAWAAKG</sequence>
<keyword evidence="2" id="KW-1185">Reference proteome</keyword>
<comment type="caution">
    <text evidence="1">The sequence shown here is derived from an EMBL/GenBank/DDBJ whole genome shotgun (WGS) entry which is preliminary data.</text>
</comment>
<reference evidence="2" key="1">
    <citation type="journal article" date="2022" name="Mol. Ecol. Resour.">
        <title>The genomes of chicory, endive, great burdock and yacon provide insights into Asteraceae palaeo-polyploidization history and plant inulin production.</title>
        <authorList>
            <person name="Fan W."/>
            <person name="Wang S."/>
            <person name="Wang H."/>
            <person name="Wang A."/>
            <person name="Jiang F."/>
            <person name="Liu H."/>
            <person name="Zhao H."/>
            <person name="Xu D."/>
            <person name="Zhang Y."/>
        </authorList>
    </citation>
    <scope>NUCLEOTIDE SEQUENCE [LARGE SCALE GENOMIC DNA]</scope>
    <source>
        <strain evidence="2">cv. Yunnan</strain>
    </source>
</reference>
<proteinExistence type="predicted"/>
<evidence type="ECO:0000313" key="1">
    <source>
        <dbReference type="EMBL" id="KAI3797566.1"/>
    </source>
</evidence>
<organism evidence="1 2">
    <name type="scientific">Smallanthus sonchifolius</name>
    <dbReference type="NCBI Taxonomy" id="185202"/>
    <lineage>
        <taxon>Eukaryota</taxon>
        <taxon>Viridiplantae</taxon>
        <taxon>Streptophyta</taxon>
        <taxon>Embryophyta</taxon>
        <taxon>Tracheophyta</taxon>
        <taxon>Spermatophyta</taxon>
        <taxon>Magnoliopsida</taxon>
        <taxon>eudicotyledons</taxon>
        <taxon>Gunneridae</taxon>
        <taxon>Pentapetalae</taxon>
        <taxon>asterids</taxon>
        <taxon>campanulids</taxon>
        <taxon>Asterales</taxon>
        <taxon>Asteraceae</taxon>
        <taxon>Asteroideae</taxon>
        <taxon>Heliantheae alliance</taxon>
        <taxon>Millerieae</taxon>
        <taxon>Smallanthus</taxon>
    </lineage>
</organism>